<sequence>MPEPILLVYDKDCPACNAYSQLVRIRQSVGELQLVNAREDSAVMRELTAHGLDIDQGMVLIMANNRYYGSDAIYMLSLLSSRNGIFNRLNYHLFKSRRVAKVLYPLLRGCRNVLLKLMRKRKINNLGLPGNDRF</sequence>
<proteinExistence type="predicted"/>
<organism evidence="1">
    <name type="scientific">Rheinheimera sp. BAL341</name>
    <dbReference type="NCBI Taxonomy" id="1708203"/>
    <lineage>
        <taxon>Bacteria</taxon>
        <taxon>Pseudomonadati</taxon>
        <taxon>Pseudomonadota</taxon>
        <taxon>Gammaproteobacteria</taxon>
        <taxon>Chromatiales</taxon>
        <taxon>Chromatiaceae</taxon>
        <taxon>Rheinheimera</taxon>
    </lineage>
</organism>
<name>A0A486XQL2_9GAMM</name>
<accession>A0A486XQL2</accession>
<evidence type="ECO:0000313" key="1">
    <source>
        <dbReference type="EMBL" id="VHO04541.1"/>
    </source>
</evidence>
<dbReference type="GO" id="GO:0015035">
    <property type="term" value="F:protein-disulfide reductase activity"/>
    <property type="evidence" value="ECO:0007669"/>
    <property type="project" value="InterPro"/>
</dbReference>
<dbReference type="EMBL" id="CAAJGR010000107">
    <property type="protein sequence ID" value="VHO04541.1"/>
    <property type="molecule type" value="Genomic_DNA"/>
</dbReference>
<dbReference type="Pfam" id="PF04134">
    <property type="entry name" value="DCC1-like"/>
    <property type="match status" value="1"/>
</dbReference>
<gene>
    <name evidence="1" type="ORF">BAL341_1953</name>
</gene>
<reference evidence="1" key="1">
    <citation type="submission" date="2019-04" db="EMBL/GenBank/DDBJ databases">
        <authorList>
            <person name="Brambilla D."/>
        </authorList>
    </citation>
    <scope>NUCLEOTIDE SEQUENCE</scope>
    <source>
        <strain evidence="1">BAL1</strain>
    </source>
</reference>
<protein>
    <submittedName>
        <fullName evidence="1">Uncharacterized protein</fullName>
    </submittedName>
</protein>
<dbReference type="AlphaFoldDB" id="A0A486XQL2"/>
<dbReference type="InterPro" id="IPR007263">
    <property type="entry name" value="DCC1-like"/>
</dbReference>